<accession>A0A8T2WJF3</accession>
<reference evidence="3" key="1">
    <citation type="journal article" date="2021" name="J. Hered.">
        <title>Genome Assembly of Salicaceae Populus deltoides (Eastern Cottonwood) I-69 Based on Nanopore Sequencing and Hi-C Technologies.</title>
        <authorList>
            <person name="Bai S."/>
            <person name="Wu H."/>
            <person name="Zhang J."/>
            <person name="Pan Z."/>
            <person name="Zhao W."/>
            <person name="Li Z."/>
            <person name="Tong C."/>
        </authorList>
    </citation>
    <scope>NUCLEOTIDE SEQUENCE</scope>
    <source>
        <tissue evidence="3">Leaf</tissue>
    </source>
</reference>
<evidence type="ECO:0000313" key="4">
    <source>
        <dbReference type="Proteomes" id="UP000807159"/>
    </source>
</evidence>
<dbReference type="GO" id="GO:0008198">
    <property type="term" value="F:ferrous iron binding"/>
    <property type="evidence" value="ECO:0007669"/>
    <property type="project" value="InterPro"/>
</dbReference>
<evidence type="ECO:0000313" key="3">
    <source>
        <dbReference type="EMBL" id="KAH8479827.1"/>
    </source>
</evidence>
<organism evidence="3 4">
    <name type="scientific">Populus deltoides</name>
    <name type="common">Eastern poplar</name>
    <name type="synonym">Eastern cottonwood</name>
    <dbReference type="NCBI Taxonomy" id="3696"/>
    <lineage>
        <taxon>Eukaryota</taxon>
        <taxon>Viridiplantae</taxon>
        <taxon>Streptophyta</taxon>
        <taxon>Embryophyta</taxon>
        <taxon>Tracheophyta</taxon>
        <taxon>Spermatophyta</taxon>
        <taxon>Magnoliopsida</taxon>
        <taxon>eudicotyledons</taxon>
        <taxon>Gunneridae</taxon>
        <taxon>Pentapetalae</taxon>
        <taxon>rosids</taxon>
        <taxon>fabids</taxon>
        <taxon>Malpighiales</taxon>
        <taxon>Salicaceae</taxon>
        <taxon>Saliceae</taxon>
        <taxon>Populus</taxon>
    </lineage>
</organism>
<evidence type="ECO:0000256" key="1">
    <source>
        <dbReference type="ARBA" id="ARBA00023002"/>
    </source>
</evidence>
<dbReference type="SUPFAM" id="SSF53213">
    <property type="entry name" value="LigB-like"/>
    <property type="match status" value="1"/>
</dbReference>
<name>A0A8T2WJF3_POPDE</name>
<dbReference type="PANTHER" id="PTHR30096">
    <property type="entry name" value="4,5-DOPA DIOXYGENASE EXTRADIOL-LIKE PROTEIN"/>
    <property type="match status" value="1"/>
</dbReference>
<dbReference type="InterPro" id="IPR004183">
    <property type="entry name" value="Xdiol_dOase_suB"/>
</dbReference>
<dbReference type="AlphaFoldDB" id="A0A8T2WJF3"/>
<dbReference type="PANTHER" id="PTHR30096:SF0">
    <property type="entry name" value="4,5-DOPA DIOXYGENASE EXTRADIOL-LIKE PROTEIN"/>
    <property type="match status" value="1"/>
</dbReference>
<evidence type="ECO:0000259" key="2">
    <source>
        <dbReference type="Pfam" id="PF02900"/>
    </source>
</evidence>
<dbReference type="Pfam" id="PF02900">
    <property type="entry name" value="LigB"/>
    <property type="match status" value="1"/>
</dbReference>
<keyword evidence="1" id="KW-0560">Oxidoreductase</keyword>
<sequence length="82" mass="9422">MALMETFYLSHGAPTLAIEETAPTRQFFKSWQPSMYKEKPSSILVISAHWETEPTVNVVDRNDTIHDFYGFPKPLYQATPLC</sequence>
<keyword evidence="4" id="KW-1185">Reference proteome</keyword>
<comment type="caution">
    <text evidence="3">The sequence shown here is derived from an EMBL/GenBank/DDBJ whole genome shotgun (WGS) entry which is preliminary data.</text>
</comment>
<feature type="domain" description="Extradiol ring-cleavage dioxygenase class III enzyme subunit B" evidence="2">
    <location>
        <begin position="6"/>
        <end position="71"/>
    </location>
</feature>
<dbReference type="Gene3D" id="3.40.830.10">
    <property type="entry name" value="LigB-like"/>
    <property type="match status" value="1"/>
</dbReference>
<dbReference type="EMBL" id="JACEGQ020000019">
    <property type="protein sequence ID" value="KAH8479827.1"/>
    <property type="molecule type" value="Genomic_DNA"/>
</dbReference>
<protein>
    <recommendedName>
        <fullName evidence="2">Extradiol ring-cleavage dioxygenase class III enzyme subunit B domain-containing protein</fullName>
    </recommendedName>
</protein>
<proteinExistence type="predicted"/>
<dbReference type="GO" id="GO:0016702">
    <property type="term" value="F:oxidoreductase activity, acting on single donors with incorporation of molecular oxygen, incorporation of two atoms of oxygen"/>
    <property type="evidence" value="ECO:0007669"/>
    <property type="project" value="UniProtKB-ARBA"/>
</dbReference>
<dbReference type="Proteomes" id="UP000807159">
    <property type="component" value="Chromosome 19"/>
</dbReference>
<gene>
    <name evidence="3" type="ORF">H0E87_030143</name>
</gene>